<dbReference type="OrthoDB" id="1077582at2759"/>
<reference evidence="2" key="1">
    <citation type="journal article" date="2021" name="IMA Fungus">
        <title>Genomic characterization of three marine fungi, including Emericellopsis atlantica sp. nov. with signatures of a generalist lifestyle and marine biomass degradation.</title>
        <authorList>
            <person name="Hagestad O.C."/>
            <person name="Hou L."/>
            <person name="Andersen J.H."/>
            <person name="Hansen E.H."/>
            <person name="Altermark B."/>
            <person name="Li C."/>
            <person name="Kuhnert E."/>
            <person name="Cox R.J."/>
            <person name="Crous P.W."/>
            <person name="Spatafora J.W."/>
            <person name="Lail K."/>
            <person name="Amirebrahimi M."/>
            <person name="Lipzen A."/>
            <person name="Pangilinan J."/>
            <person name="Andreopoulos W."/>
            <person name="Hayes R.D."/>
            <person name="Ng V."/>
            <person name="Grigoriev I.V."/>
            <person name="Jackson S.A."/>
            <person name="Sutton T.D.S."/>
            <person name="Dobson A.D.W."/>
            <person name="Rama T."/>
        </authorList>
    </citation>
    <scope>NUCLEOTIDE SEQUENCE</scope>
    <source>
        <strain evidence="2">TRa018bII</strain>
    </source>
</reference>
<keyword evidence="1" id="KW-0812">Transmembrane</keyword>
<keyword evidence="3" id="KW-1185">Reference proteome</keyword>
<feature type="transmembrane region" description="Helical" evidence="1">
    <location>
        <begin position="20"/>
        <end position="38"/>
    </location>
</feature>
<name>A0A9P7YPS7_9HELO</name>
<protein>
    <recommendedName>
        <fullName evidence="4">Wax synthase domain-containing protein</fullName>
    </recommendedName>
</protein>
<evidence type="ECO:0000313" key="3">
    <source>
        <dbReference type="Proteomes" id="UP000824998"/>
    </source>
</evidence>
<dbReference type="EMBL" id="MU251385">
    <property type="protein sequence ID" value="KAG9237505.1"/>
    <property type="molecule type" value="Genomic_DNA"/>
</dbReference>
<organism evidence="2 3">
    <name type="scientific">Amylocarpus encephaloides</name>
    <dbReference type="NCBI Taxonomy" id="45428"/>
    <lineage>
        <taxon>Eukaryota</taxon>
        <taxon>Fungi</taxon>
        <taxon>Dikarya</taxon>
        <taxon>Ascomycota</taxon>
        <taxon>Pezizomycotina</taxon>
        <taxon>Leotiomycetes</taxon>
        <taxon>Helotiales</taxon>
        <taxon>Helotiales incertae sedis</taxon>
        <taxon>Amylocarpus</taxon>
    </lineage>
</organism>
<comment type="caution">
    <text evidence="2">The sequence shown here is derived from an EMBL/GenBank/DDBJ whole genome shotgun (WGS) entry which is preliminary data.</text>
</comment>
<keyword evidence="1" id="KW-1133">Transmembrane helix</keyword>
<keyword evidence="1" id="KW-0472">Membrane</keyword>
<proteinExistence type="predicted"/>
<evidence type="ECO:0000256" key="1">
    <source>
        <dbReference type="SAM" id="Phobius"/>
    </source>
</evidence>
<sequence length="297" mass="33770">MPTLDDMSDLGPPISTNSGRLYIGFTALAFVVVTAYTSRPLALRLLVACLIASDIYLLLTMPDLMGHIAGFDPLIANFIVADLLRVIDLYFIRDDSKVFAKKHDGIVVNGNGKRSDEKQKVSPKFLKMSGFQAFDYLIINHRNIGTPYAVRNIPTFSSSNPSYIPSRSKFLLRKFITIFAAYLTLDLMTCQPAPDPGLYSRHQEFFFTRLNEVTWAEIRFRLLTNLNLWASTFLLIQYIYAIVACVCVGSFLYEPRDFPPLIGSLEHCYTVRNHWGYISFMRPLPIMFGDVYLITVE</sequence>
<gene>
    <name evidence="2" type="ORF">BJ875DRAFT_453617</name>
</gene>
<evidence type="ECO:0008006" key="4">
    <source>
        <dbReference type="Google" id="ProtNLM"/>
    </source>
</evidence>
<dbReference type="AlphaFoldDB" id="A0A9P7YPS7"/>
<accession>A0A9P7YPS7</accession>
<feature type="transmembrane region" description="Helical" evidence="1">
    <location>
        <begin position="74"/>
        <end position="92"/>
    </location>
</feature>
<dbReference type="Proteomes" id="UP000824998">
    <property type="component" value="Unassembled WGS sequence"/>
</dbReference>
<evidence type="ECO:0000313" key="2">
    <source>
        <dbReference type="EMBL" id="KAG9237505.1"/>
    </source>
</evidence>
<feature type="transmembrane region" description="Helical" evidence="1">
    <location>
        <begin position="228"/>
        <end position="253"/>
    </location>
</feature>